<reference evidence="9 11" key="1">
    <citation type="journal article" date="2019" name="Nat. Microbiol.">
        <title>Expanding anaerobic alkane metabolism in the domain of Archaea.</title>
        <authorList>
            <person name="Wang Y."/>
            <person name="Wegener G."/>
            <person name="Hou J."/>
            <person name="Wang F."/>
            <person name="Xiao X."/>
        </authorList>
    </citation>
    <scope>NUCLEOTIDE SEQUENCE [LARGE SCALE GENOMIC DNA]</scope>
    <source>
        <strain evidence="9">WYZ-LMO11</strain>
    </source>
</reference>
<dbReference type="PANTHER" id="PTHR47099:SF1">
    <property type="entry name" value="METHYLCOBAMIDE:COM METHYLTRANSFERASE MTBA"/>
    <property type="match status" value="1"/>
</dbReference>
<name>A0A520KHB7_9CREN</name>
<keyword evidence="5" id="KW-0862">Zinc</keyword>
<dbReference type="Gene3D" id="3.20.20.210">
    <property type="match status" value="1"/>
</dbReference>
<dbReference type="InterPro" id="IPR038071">
    <property type="entry name" value="UROD/MetE-like_sf"/>
</dbReference>
<keyword evidence="3 8" id="KW-0808">Transferase</keyword>
<dbReference type="GO" id="GO:0032259">
    <property type="term" value="P:methylation"/>
    <property type="evidence" value="ECO:0007669"/>
    <property type="project" value="UniProtKB-KW"/>
</dbReference>
<comment type="cofactor">
    <cofactor evidence="1">
        <name>Zn(2+)</name>
        <dbReference type="ChEBI" id="CHEBI:29105"/>
    </cofactor>
</comment>
<dbReference type="Pfam" id="PF01208">
    <property type="entry name" value="URO-D"/>
    <property type="match status" value="1"/>
</dbReference>
<dbReference type="NCBIfam" id="TIGR01463">
    <property type="entry name" value="mtaA_cmuA"/>
    <property type="match status" value="1"/>
</dbReference>
<evidence type="ECO:0000256" key="3">
    <source>
        <dbReference type="ARBA" id="ARBA00022679"/>
    </source>
</evidence>
<evidence type="ECO:0000313" key="8">
    <source>
        <dbReference type="EMBL" id="RZN57745.1"/>
    </source>
</evidence>
<organism evidence="8 10">
    <name type="scientific">Thermoproteota archaeon</name>
    <dbReference type="NCBI Taxonomy" id="2056631"/>
    <lineage>
        <taxon>Archaea</taxon>
        <taxon>Thermoproteota</taxon>
    </lineage>
</organism>
<dbReference type="SUPFAM" id="SSF51726">
    <property type="entry name" value="UROD/MetE-like"/>
    <property type="match status" value="1"/>
</dbReference>
<dbReference type="EC" id="2.1.1.-" evidence="8"/>
<evidence type="ECO:0000259" key="7">
    <source>
        <dbReference type="Pfam" id="PF01208"/>
    </source>
</evidence>
<dbReference type="NCBIfam" id="NF004889">
    <property type="entry name" value="PRK06252.1"/>
    <property type="match status" value="1"/>
</dbReference>
<dbReference type="GO" id="GO:0006779">
    <property type="term" value="P:porphyrin-containing compound biosynthetic process"/>
    <property type="evidence" value="ECO:0007669"/>
    <property type="project" value="InterPro"/>
</dbReference>
<dbReference type="GO" id="GO:0015948">
    <property type="term" value="P:methanogenesis"/>
    <property type="evidence" value="ECO:0007669"/>
    <property type="project" value="UniProtKB-KW"/>
</dbReference>
<gene>
    <name evidence="9" type="ORF">DSO09_00420</name>
    <name evidence="8" type="ORF">EF809_00450</name>
</gene>
<dbReference type="PANTHER" id="PTHR47099">
    <property type="entry name" value="METHYLCOBAMIDE:COM METHYLTRANSFERASE MTBA"/>
    <property type="match status" value="1"/>
</dbReference>
<sequence>MSPKERTFKILEGEKVDRPSVLSVTQTGTVELMEASNAYWPDANFNAELMAKLAIAGHTIANLEGIRIPFCLTVLAESMGCIIDKGRIDRQPSIAKTLYDQGKTPNVENLLDSYRIHVVLDAIHKIKEMNFNVPLIVGFEGPTTLAGHLLDVERLCLMMIRKPEEVKSYIEKAEEACVIYAKELIKEGADIIVVADPTASPSVLSPKMFEKFSKEPLKSIAKLTKRSVLHICGNATPILNHMAECGFSGLSIEEKVDLKTAKSILKDKKVAIIGNVPSAGVLLNGTEEEVYNVAKQAIASGVDILAPSCGIAPHTPIRNIKAMVRAAIS</sequence>
<dbReference type="GO" id="GO:0004853">
    <property type="term" value="F:uroporphyrinogen decarboxylase activity"/>
    <property type="evidence" value="ECO:0007669"/>
    <property type="project" value="InterPro"/>
</dbReference>
<evidence type="ECO:0000256" key="2">
    <source>
        <dbReference type="ARBA" id="ARBA00022603"/>
    </source>
</evidence>
<dbReference type="GO" id="GO:0046872">
    <property type="term" value="F:metal ion binding"/>
    <property type="evidence" value="ECO:0007669"/>
    <property type="project" value="UniProtKB-KW"/>
</dbReference>
<keyword evidence="2 8" id="KW-0489">Methyltransferase</keyword>
<keyword evidence="6" id="KW-0484">Methanogenesis</keyword>
<evidence type="ECO:0000256" key="5">
    <source>
        <dbReference type="ARBA" id="ARBA00022833"/>
    </source>
</evidence>
<dbReference type="InterPro" id="IPR006360">
    <property type="entry name" value="Mtase_MtaA_CmuA"/>
</dbReference>
<dbReference type="NCBIfam" id="NF040654">
    <property type="entry name" value="MtaA_Meth"/>
    <property type="match status" value="1"/>
</dbReference>
<dbReference type="EMBL" id="QNVI01000003">
    <property type="protein sequence ID" value="TDA40468.1"/>
    <property type="molecule type" value="Genomic_DNA"/>
</dbReference>
<keyword evidence="4" id="KW-0479">Metal-binding</keyword>
<proteinExistence type="predicted"/>
<dbReference type="GO" id="GO:0008168">
    <property type="term" value="F:methyltransferase activity"/>
    <property type="evidence" value="ECO:0007669"/>
    <property type="project" value="UniProtKB-KW"/>
</dbReference>
<evidence type="ECO:0000313" key="11">
    <source>
        <dbReference type="Proteomes" id="UP000317265"/>
    </source>
</evidence>
<dbReference type="GO" id="GO:0006730">
    <property type="term" value="P:one-carbon metabolic process"/>
    <property type="evidence" value="ECO:0007669"/>
    <property type="project" value="InterPro"/>
</dbReference>
<dbReference type="Proteomes" id="UP000316080">
    <property type="component" value="Unassembled WGS sequence"/>
</dbReference>
<comment type="caution">
    <text evidence="8">The sequence shown here is derived from an EMBL/GenBank/DDBJ whole genome shotgun (WGS) entry which is preliminary data.</text>
</comment>
<dbReference type="EMBL" id="RXIH01000002">
    <property type="protein sequence ID" value="RZN57745.1"/>
    <property type="molecule type" value="Genomic_DNA"/>
</dbReference>
<reference evidence="8 10" key="2">
    <citation type="journal article" date="2019" name="Nat. Microbiol.">
        <title>Wide diversity of methane and short-chain alkane metabolisms in uncultured archaea.</title>
        <authorList>
            <person name="Borrel G."/>
            <person name="Adam P.S."/>
            <person name="McKay L.J."/>
            <person name="Chen L.X."/>
            <person name="Sierra-Garcia I.N."/>
            <person name="Sieber C.M."/>
            <person name="Letourneur Q."/>
            <person name="Ghozlane A."/>
            <person name="Andersen G.L."/>
            <person name="Li W.J."/>
            <person name="Hallam S.J."/>
            <person name="Muyzer G."/>
            <person name="de Oliveira V.M."/>
            <person name="Inskeep W.P."/>
            <person name="Banfield J.F."/>
            <person name="Gribaldo S."/>
        </authorList>
    </citation>
    <scope>NUCLEOTIDE SEQUENCE [LARGE SCALE GENOMIC DNA]</scope>
    <source>
        <strain evidence="8">Verst-YHS</strain>
    </source>
</reference>
<dbReference type="AlphaFoldDB" id="A0A520KHB7"/>
<dbReference type="Proteomes" id="UP000317265">
    <property type="component" value="Unassembled WGS sequence"/>
</dbReference>
<evidence type="ECO:0000256" key="6">
    <source>
        <dbReference type="ARBA" id="ARBA00022994"/>
    </source>
</evidence>
<evidence type="ECO:0000313" key="9">
    <source>
        <dbReference type="EMBL" id="TDA40468.1"/>
    </source>
</evidence>
<feature type="domain" description="Uroporphyrinogen decarboxylase (URO-D)" evidence="7">
    <location>
        <begin position="3"/>
        <end position="327"/>
    </location>
</feature>
<evidence type="ECO:0000313" key="10">
    <source>
        <dbReference type="Proteomes" id="UP000316080"/>
    </source>
</evidence>
<dbReference type="InterPro" id="IPR052024">
    <property type="entry name" value="Methanogen_methyltrans"/>
</dbReference>
<evidence type="ECO:0000256" key="4">
    <source>
        <dbReference type="ARBA" id="ARBA00022723"/>
    </source>
</evidence>
<dbReference type="InterPro" id="IPR000257">
    <property type="entry name" value="Uroporphyrinogen_deCOase"/>
</dbReference>
<accession>A0A520KHB7</accession>
<protein>
    <submittedName>
        <fullName evidence="9">Methylcobamide--CoM methyltransferase</fullName>
    </submittedName>
    <submittedName>
        <fullName evidence="8">MtaA/CmuA family methyltransferase</fullName>
        <ecNumber evidence="8">2.1.1.-</ecNumber>
    </submittedName>
</protein>
<evidence type="ECO:0000256" key="1">
    <source>
        <dbReference type="ARBA" id="ARBA00001947"/>
    </source>
</evidence>